<dbReference type="Gene3D" id="1.10.1530.10">
    <property type="match status" value="1"/>
</dbReference>
<protein>
    <submittedName>
        <fullName evidence="3">Oxidoreductase</fullName>
    </submittedName>
</protein>
<dbReference type="RefSeq" id="WP_038017568.1">
    <property type="nucleotide sequence ID" value="NZ_JPKR02000004.1"/>
</dbReference>
<evidence type="ECO:0000256" key="2">
    <source>
        <dbReference type="ARBA" id="ARBA00023002"/>
    </source>
</evidence>
<dbReference type="InterPro" id="IPR003767">
    <property type="entry name" value="Malate/L-lactate_DH-like"/>
</dbReference>
<dbReference type="SUPFAM" id="SSF89733">
    <property type="entry name" value="L-sulfolactate dehydrogenase-like"/>
    <property type="match status" value="1"/>
</dbReference>
<dbReference type="Gene3D" id="3.30.1370.60">
    <property type="entry name" value="Hypothetical oxidoreductase yiak, domain 2"/>
    <property type="match status" value="1"/>
</dbReference>
<dbReference type="PANTHER" id="PTHR11091:SF0">
    <property type="entry name" value="MALATE DEHYDROGENASE"/>
    <property type="match status" value="1"/>
</dbReference>
<name>A0A095TDH3_9GAMM</name>
<proteinExistence type="inferred from homology"/>
<dbReference type="STRING" id="642227.HA49_05335"/>
<dbReference type="Proteomes" id="UP000029577">
    <property type="component" value="Unassembled WGS sequence"/>
</dbReference>
<evidence type="ECO:0000313" key="3">
    <source>
        <dbReference type="EMBL" id="KGD74742.1"/>
    </source>
</evidence>
<sequence>MNLSIDQTTTLISDILSTAGFNPAHTEAITATIMAGEIDGCRSHGVWRTLGIVRTLTEGKVVPDAQPVISDLSPAVLSVDAAGGFSPLAYQQALPEFISKTRRQGIAALAVRHCVHFSALWVEIEKLTDAGLVGMAYTPSHAWVAPTGGREPVFGTNPMAFGWPRLGHPPFIFDFATSAVARGEIELHRRSGTPLPEGWGVDRQGNSSSDAAEVLDHGAMLTFGGHKGSALAAMIELLAGPLIGDLTSTGSLAWDNGSKALPYHGELLIAINPAIFPGGDGPENQQRAEQMFDAIVGQGARLPSQRRYRNRQHSLQHGLEIPDSLYQELCQLLPSG</sequence>
<organism evidence="3 4">
    <name type="scientific">Tatumella morbirosei</name>
    <dbReference type="NCBI Taxonomy" id="642227"/>
    <lineage>
        <taxon>Bacteria</taxon>
        <taxon>Pseudomonadati</taxon>
        <taxon>Pseudomonadota</taxon>
        <taxon>Gammaproteobacteria</taxon>
        <taxon>Enterobacterales</taxon>
        <taxon>Erwiniaceae</taxon>
        <taxon>Tatumella</taxon>
    </lineage>
</organism>
<dbReference type="eggNOG" id="COG2055">
    <property type="taxonomic scope" value="Bacteria"/>
</dbReference>
<dbReference type="GO" id="GO:0016491">
    <property type="term" value="F:oxidoreductase activity"/>
    <property type="evidence" value="ECO:0007669"/>
    <property type="project" value="UniProtKB-KW"/>
</dbReference>
<dbReference type="InterPro" id="IPR043143">
    <property type="entry name" value="Mal/L-sulf/L-lact_DH-like_NADP"/>
</dbReference>
<accession>A0A095TDH3</accession>
<dbReference type="InterPro" id="IPR036111">
    <property type="entry name" value="Mal/L-sulfo/L-lacto_DH-like_sf"/>
</dbReference>
<dbReference type="InterPro" id="IPR043144">
    <property type="entry name" value="Mal/L-sulf/L-lact_DH-like_ah"/>
</dbReference>
<gene>
    <name evidence="3" type="ORF">HA49_05335</name>
</gene>
<dbReference type="EMBL" id="JPKR02000004">
    <property type="protein sequence ID" value="KGD74742.1"/>
    <property type="molecule type" value="Genomic_DNA"/>
</dbReference>
<evidence type="ECO:0000313" key="4">
    <source>
        <dbReference type="Proteomes" id="UP000029577"/>
    </source>
</evidence>
<keyword evidence="4" id="KW-1185">Reference proteome</keyword>
<comment type="similarity">
    <text evidence="1">Belongs to the LDH2/MDH2 oxidoreductase family.</text>
</comment>
<dbReference type="Pfam" id="PF02615">
    <property type="entry name" value="Ldh_2"/>
    <property type="match status" value="1"/>
</dbReference>
<dbReference type="PANTHER" id="PTHR11091">
    <property type="entry name" value="OXIDOREDUCTASE-RELATED"/>
    <property type="match status" value="1"/>
</dbReference>
<dbReference type="AlphaFoldDB" id="A0A095TDH3"/>
<reference evidence="3" key="1">
    <citation type="submission" date="2014-12" db="EMBL/GenBank/DDBJ databases">
        <title>The draft genome of the Tatumella morbirosei type strain, LMG23360T isolated from pineapple rot.</title>
        <authorList>
            <person name="Smits T.H."/>
            <person name="Palmer M."/>
            <person name="Venter S.N."/>
            <person name="Duffy B."/>
            <person name="Steenkamp E.T."/>
            <person name="Chan W.Y."/>
            <person name="Coutinho T.A."/>
            <person name="Coetzee M.P."/>
            <person name="De Maayer P."/>
        </authorList>
    </citation>
    <scope>NUCLEOTIDE SEQUENCE [LARGE SCALE GENOMIC DNA]</scope>
    <source>
        <strain evidence="3">LMG 23360</strain>
    </source>
</reference>
<evidence type="ECO:0000256" key="1">
    <source>
        <dbReference type="ARBA" id="ARBA00006056"/>
    </source>
</evidence>
<keyword evidence="2" id="KW-0560">Oxidoreductase</keyword>
<dbReference type="OrthoDB" id="9769447at2"/>
<comment type="caution">
    <text evidence="3">The sequence shown here is derived from an EMBL/GenBank/DDBJ whole genome shotgun (WGS) entry which is preliminary data.</text>
</comment>